<evidence type="ECO:0000259" key="1">
    <source>
        <dbReference type="Pfam" id="PF03413"/>
    </source>
</evidence>
<proteinExistence type="predicted"/>
<dbReference type="AlphaFoldDB" id="A0A7X2LXM0"/>
<sequence length="104" mass="11359">MKFKNVAISLGAGIAAAYLVKKQLNTPAVSSDKALSIVKSAFKQKGPVDGSWIYTIPEDYTTDDQPHKVYRAGITRTIQGKLEQYEAVVDTETGNILDVTVLEK</sequence>
<protein>
    <recommendedName>
        <fullName evidence="1">PepSY domain-containing protein</fullName>
    </recommendedName>
</protein>
<dbReference type="Pfam" id="PF03413">
    <property type="entry name" value="PepSY"/>
    <property type="match status" value="1"/>
</dbReference>
<feature type="domain" description="PepSY" evidence="1">
    <location>
        <begin position="29"/>
        <end position="99"/>
    </location>
</feature>
<comment type="caution">
    <text evidence="2">The sequence shown here is derived from an EMBL/GenBank/DDBJ whole genome shotgun (WGS) entry which is preliminary data.</text>
</comment>
<dbReference type="Proteomes" id="UP000448867">
    <property type="component" value="Unassembled WGS sequence"/>
</dbReference>
<evidence type="ECO:0000313" key="3">
    <source>
        <dbReference type="Proteomes" id="UP000448867"/>
    </source>
</evidence>
<dbReference type="EMBL" id="WKKI01000020">
    <property type="protein sequence ID" value="MRX72710.1"/>
    <property type="molecule type" value="Genomic_DNA"/>
</dbReference>
<dbReference type="InterPro" id="IPR025711">
    <property type="entry name" value="PepSY"/>
</dbReference>
<dbReference type="OrthoDB" id="2989832at2"/>
<name>A0A7X2LXM0_9BACI</name>
<keyword evidence="3" id="KW-1185">Reference proteome</keyword>
<gene>
    <name evidence="2" type="ORF">GJU40_11175</name>
</gene>
<accession>A0A7X2LXM0</accession>
<reference evidence="2 3" key="1">
    <citation type="submission" date="2019-11" db="EMBL/GenBank/DDBJ databases">
        <title>Bacillus lacus genome.</title>
        <authorList>
            <person name="Allen C.J."/>
            <person name="Newman J.D."/>
        </authorList>
    </citation>
    <scope>NUCLEOTIDE SEQUENCE [LARGE SCALE GENOMIC DNA]</scope>
    <source>
        <strain evidence="2 3">KCTC 33946</strain>
    </source>
</reference>
<dbReference type="RefSeq" id="WP_154307869.1">
    <property type="nucleotide sequence ID" value="NZ_WKKI01000020.1"/>
</dbReference>
<evidence type="ECO:0000313" key="2">
    <source>
        <dbReference type="EMBL" id="MRX72710.1"/>
    </source>
</evidence>
<organism evidence="2 3">
    <name type="scientific">Metabacillus lacus</name>
    <dbReference type="NCBI Taxonomy" id="1983721"/>
    <lineage>
        <taxon>Bacteria</taxon>
        <taxon>Bacillati</taxon>
        <taxon>Bacillota</taxon>
        <taxon>Bacilli</taxon>
        <taxon>Bacillales</taxon>
        <taxon>Bacillaceae</taxon>
        <taxon>Metabacillus</taxon>
    </lineage>
</organism>